<accession>A0ABW5QI45</accession>
<dbReference type="EMBL" id="JBHUNP010000001">
    <property type="protein sequence ID" value="MFD2647238.1"/>
    <property type="molecule type" value="Genomic_DNA"/>
</dbReference>
<dbReference type="Pfam" id="PF11154">
    <property type="entry name" value="DUF2934"/>
    <property type="match status" value="1"/>
</dbReference>
<gene>
    <name evidence="2" type="ORF">ACFSX5_05435</name>
</gene>
<name>A0ABW5QI45_9HYPH</name>
<sequence>MDLVEHQIRERARWFWTEAGKPDGRDLEFWLEAERSFMDGSAVSRAEEMHKREPEAPLTDLAFRER</sequence>
<evidence type="ECO:0000313" key="2">
    <source>
        <dbReference type="EMBL" id="MFD2647238.1"/>
    </source>
</evidence>
<feature type="region of interest" description="Disordered" evidence="1">
    <location>
        <begin position="44"/>
        <end position="66"/>
    </location>
</feature>
<evidence type="ECO:0000256" key="1">
    <source>
        <dbReference type="SAM" id="MobiDB-lite"/>
    </source>
</evidence>
<feature type="compositionally biased region" description="Basic and acidic residues" evidence="1">
    <location>
        <begin position="45"/>
        <end position="55"/>
    </location>
</feature>
<dbReference type="RefSeq" id="WP_386832270.1">
    <property type="nucleotide sequence ID" value="NZ_JBHUNP010000001.1"/>
</dbReference>
<reference evidence="3" key="1">
    <citation type="journal article" date="2019" name="Int. J. Syst. Evol. Microbiol.">
        <title>The Global Catalogue of Microorganisms (GCM) 10K type strain sequencing project: providing services to taxonomists for standard genome sequencing and annotation.</title>
        <authorList>
            <consortium name="The Broad Institute Genomics Platform"/>
            <consortium name="The Broad Institute Genome Sequencing Center for Infectious Disease"/>
            <person name="Wu L."/>
            <person name="Ma J."/>
        </authorList>
    </citation>
    <scope>NUCLEOTIDE SEQUENCE [LARGE SCALE GENOMIC DNA]</scope>
    <source>
        <strain evidence="3">CCM 7427</strain>
    </source>
</reference>
<dbReference type="Proteomes" id="UP001597521">
    <property type="component" value="Unassembled WGS sequence"/>
</dbReference>
<proteinExistence type="predicted"/>
<keyword evidence="3" id="KW-1185">Reference proteome</keyword>
<organism evidence="2 3">
    <name type="scientific">Devosia albogilva</name>
    <dbReference type="NCBI Taxonomy" id="429726"/>
    <lineage>
        <taxon>Bacteria</taxon>
        <taxon>Pseudomonadati</taxon>
        <taxon>Pseudomonadota</taxon>
        <taxon>Alphaproteobacteria</taxon>
        <taxon>Hyphomicrobiales</taxon>
        <taxon>Devosiaceae</taxon>
        <taxon>Devosia</taxon>
    </lineage>
</organism>
<protein>
    <submittedName>
        <fullName evidence="2">DUF2934 domain-containing protein</fullName>
    </submittedName>
</protein>
<comment type="caution">
    <text evidence="2">The sequence shown here is derived from an EMBL/GenBank/DDBJ whole genome shotgun (WGS) entry which is preliminary data.</text>
</comment>
<evidence type="ECO:0000313" key="3">
    <source>
        <dbReference type="Proteomes" id="UP001597521"/>
    </source>
</evidence>
<dbReference type="InterPro" id="IPR021327">
    <property type="entry name" value="DUF2934"/>
</dbReference>